<dbReference type="InterPro" id="IPR003692">
    <property type="entry name" value="Hydantoinase_B"/>
</dbReference>
<dbReference type="Proteomes" id="UP001419910">
    <property type="component" value="Unassembled WGS sequence"/>
</dbReference>
<dbReference type="RefSeq" id="WP_343888389.1">
    <property type="nucleotide sequence ID" value="NZ_BAAAEH010000009.1"/>
</dbReference>
<evidence type="ECO:0000313" key="2">
    <source>
        <dbReference type="EMBL" id="MEN2792243.1"/>
    </source>
</evidence>
<reference evidence="2 3" key="1">
    <citation type="submission" date="2024-05" db="EMBL/GenBank/DDBJ databases">
        <authorList>
            <person name="Liu Q."/>
            <person name="Xin Y.-H."/>
        </authorList>
    </citation>
    <scope>NUCLEOTIDE SEQUENCE [LARGE SCALE GENOMIC DNA]</scope>
    <source>
        <strain evidence="2 3">CGMCC 1.10181</strain>
    </source>
</reference>
<accession>A0ABU9Y8X0</accession>
<dbReference type="Pfam" id="PF02538">
    <property type="entry name" value="Hydantoinase_B"/>
    <property type="match status" value="1"/>
</dbReference>
<sequence>MSFELNRKLAKRPDPLPTAVAIDPVSADIIRGALETICFEAATHLGRAASSPIINQSNERNAAIIDSHGRLATGAIGTPHLTFASQLTVRYGLMMLDEYDWGPGDIFLGNDPDYGGGHLPDYNVYGPVYDDAGELVTIVALQAHQGDTGGKDPGGFTLEATDIFTEGLAIPCLKLVHRGEKRRDVIKLIERNNRFQTFAGDLAAMMGAVRQGVKRVEALIRKYGTDTIRAAINHMIDRSEERFREEVASWPDGVYSADVHIDHDTMGTKDVRVSVACTVAGDQLSVDLTGTDDRPNLVGVWNTFANSRGYIMTQLAAAIDPGIVKNEGLFNAVEINLPEGCIAHPPPNKPAALGSFHPACEITEAVCVALSRVVPERSAPQVYKIGMPNSVIGFDGNGQMYMDQGVDSRSMDVSAVQGIDGWGSCPVSLGNLLLSQAEDAENRYPVLNISREMTTDACGAGRWRGMPGSLNVKQVLEPMMAMAWMVSAEHPISGMCGGEDGSPYINHFEVGSASERRIDLSTLAQLPAGAVIAYQHGGGAGFEPAILRDPEAVKEDVLDELVSMDAARRVYGVVLTGTLDEYDLEVDPTATAELRGHMAAAANDQGMPATAAAE</sequence>
<protein>
    <submittedName>
        <fullName evidence="2">Hydantoinase B/oxoprolinase family protein</fullName>
    </submittedName>
</protein>
<dbReference type="PANTHER" id="PTHR11365">
    <property type="entry name" value="5-OXOPROLINASE RELATED"/>
    <property type="match status" value="1"/>
</dbReference>
<dbReference type="EMBL" id="JBDIME010000025">
    <property type="protein sequence ID" value="MEN2792243.1"/>
    <property type="molecule type" value="Genomic_DNA"/>
</dbReference>
<name>A0ABU9Y8X0_9SPHN</name>
<proteinExistence type="predicted"/>
<feature type="domain" description="Hydantoinase B/oxoprolinase" evidence="1">
    <location>
        <begin position="23"/>
        <end position="542"/>
    </location>
</feature>
<evidence type="ECO:0000313" key="3">
    <source>
        <dbReference type="Proteomes" id="UP001419910"/>
    </source>
</evidence>
<dbReference type="InterPro" id="IPR045079">
    <property type="entry name" value="Oxoprolinase-like"/>
</dbReference>
<evidence type="ECO:0000259" key="1">
    <source>
        <dbReference type="Pfam" id="PF02538"/>
    </source>
</evidence>
<keyword evidence="3" id="KW-1185">Reference proteome</keyword>
<gene>
    <name evidence="2" type="ORF">ABC974_21610</name>
</gene>
<comment type="caution">
    <text evidence="2">The sequence shown here is derived from an EMBL/GenBank/DDBJ whole genome shotgun (WGS) entry which is preliminary data.</text>
</comment>
<dbReference type="PANTHER" id="PTHR11365:SF23">
    <property type="entry name" value="HYPOTHETICAL 5-OXOPROLINASE (EUROFUNG)-RELATED"/>
    <property type="match status" value="1"/>
</dbReference>
<organism evidence="2 3">
    <name type="scientific">Sphingomonas oligophenolica</name>
    <dbReference type="NCBI Taxonomy" id="301154"/>
    <lineage>
        <taxon>Bacteria</taxon>
        <taxon>Pseudomonadati</taxon>
        <taxon>Pseudomonadota</taxon>
        <taxon>Alphaproteobacteria</taxon>
        <taxon>Sphingomonadales</taxon>
        <taxon>Sphingomonadaceae</taxon>
        <taxon>Sphingomonas</taxon>
    </lineage>
</organism>